<keyword evidence="2" id="KW-0067">ATP-binding</keyword>
<gene>
    <name evidence="5" type="ORF">ENT89_03520</name>
    <name evidence="4" type="ORF">ENX77_07370</name>
</gene>
<protein>
    <recommendedName>
        <fullName evidence="3">KaiC-like domain-containing protein</fullName>
    </recommendedName>
</protein>
<dbReference type="PANTHER" id="PTHR43637">
    <property type="entry name" value="UPF0273 PROTEIN TM_0370"/>
    <property type="match status" value="1"/>
</dbReference>
<keyword evidence="1" id="KW-0547">Nucleotide-binding</keyword>
<proteinExistence type="predicted"/>
<feature type="domain" description="KaiC-like" evidence="3">
    <location>
        <begin position="5"/>
        <end position="227"/>
    </location>
</feature>
<name>A0A7C3UKZ8_9EURY</name>
<evidence type="ECO:0000256" key="1">
    <source>
        <dbReference type="ARBA" id="ARBA00022741"/>
    </source>
</evidence>
<comment type="caution">
    <text evidence="4">The sequence shown here is derived from an EMBL/GenBank/DDBJ whole genome shotgun (WGS) entry which is preliminary data.</text>
</comment>
<reference evidence="4" key="1">
    <citation type="journal article" date="2020" name="mSystems">
        <title>Genome- and Community-Level Interaction Insights into Carbon Utilization and Element Cycling Functions of Hydrothermarchaeota in Hydrothermal Sediment.</title>
        <authorList>
            <person name="Zhou Z."/>
            <person name="Liu Y."/>
            <person name="Xu W."/>
            <person name="Pan J."/>
            <person name="Luo Z.H."/>
            <person name="Li M."/>
        </authorList>
    </citation>
    <scope>NUCLEOTIDE SEQUENCE [LARGE SCALE GENOMIC DNA]</scope>
    <source>
        <strain evidence="5">SpSt-62</strain>
        <strain evidence="4">SpSt-97</strain>
    </source>
</reference>
<dbReference type="EMBL" id="DTAK01000019">
    <property type="protein sequence ID" value="HGU59246.1"/>
    <property type="molecule type" value="Genomic_DNA"/>
</dbReference>
<dbReference type="AlphaFoldDB" id="A0A7C3UKZ8"/>
<sequence>MKRYPTGILDLDSQIGGGFPEGSVILLLEDPGAEAEILSFYFVVEGLKKNEKALYITTDDTMEEIKESLKVYFNIPENISEKIKFIDLMSSRIVGGCKSFGSIPSIYGDAHNQVINGIFKECYDRIVLNNLAYFTKNYDRDTVMNLLENLSIYVKRKKSVVLILLPKGLLDSSYEVAIKHVVDGVIEMSIVEAENEVQRRIKILKLKRTIVPKSIFRYEITDKGISLESVKRIIRHPLRPEGQASDTEMVL</sequence>
<dbReference type="Gene3D" id="3.40.50.300">
    <property type="entry name" value="P-loop containing nucleotide triphosphate hydrolases"/>
    <property type="match status" value="1"/>
</dbReference>
<dbReference type="EMBL" id="DTPI01000033">
    <property type="protein sequence ID" value="HGE66912.1"/>
    <property type="molecule type" value="Genomic_DNA"/>
</dbReference>
<dbReference type="SUPFAM" id="SSF52540">
    <property type="entry name" value="P-loop containing nucleoside triphosphate hydrolases"/>
    <property type="match status" value="1"/>
</dbReference>
<accession>A0A7C3UKZ8</accession>
<dbReference type="PANTHER" id="PTHR43637:SF2">
    <property type="entry name" value="PROTEIN GVPD 1"/>
    <property type="match status" value="1"/>
</dbReference>
<evidence type="ECO:0000313" key="4">
    <source>
        <dbReference type="EMBL" id="HGE66912.1"/>
    </source>
</evidence>
<evidence type="ECO:0000256" key="2">
    <source>
        <dbReference type="ARBA" id="ARBA00022840"/>
    </source>
</evidence>
<dbReference type="InterPro" id="IPR014774">
    <property type="entry name" value="KaiC-like_dom"/>
</dbReference>
<dbReference type="Pfam" id="PF06745">
    <property type="entry name" value="ATPase"/>
    <property type="match status" value="1"/>
</dbReference>
<dbReference type="InterPro" id="IPR027417">
    <property type="entry name" value="P-loop_NTPase"/>
</dbReference>
<dbReference type="GO" id="GO:0005524">
    <property type="term" value="F:ATP binding"/>
    <property type="evidence" value="ECO:0007669"/>
    <property type="project" value="UniProtKB-KW"/>
</dbReference>
<evidence type="ECO:0000259" key="3">
    <source>
        <dbReference type="Pfam" id="PF06745"/>
    </source>
</evidence>
<evidence type="ECO:0000313" key="5">
    <source>
        <dbReference type="EMBL" id="HGU59246.1"/>
    </source>
</evidence>
<organism evidence="4">
    <name type="scientific">Geoglobus ahangari</name>
    <dbReference type="NCBI Taxonomy" id="113653"/>
    <lineage>
        <taxon>Archaea</taxon>
        <taxon>Methanobacteriati</taxon>
        <taxon>Methanobacteriota</taxon>
        <taxon>Archaeoglobi</taxon>
        <taxon>Archaeoglobales</taxon>
        <taxon>Archaeoglobaceae</taxon>
        <taxon>Geoglobus</taxon>
    </lineage>
</organism>